<dbReference type="CDD" id="cd07817">
    <property type="entry name" value="SRPBCC_8"/>
    <property type="match status" value="1"/>
</dbReference>
<evidence type="ECO:0000259" key="1">
    <source>
        <dbReference type="Pfam" id="PF03364"/>
    </source>
</evidence>
<accession>A0A1I2GVY2</accession>
<dbReference type="EMBL" id="FOND01000010">
    <property type="protein sequence ID" value="SFF21388.1"/>
    <property type="molecule type" value="Genomic_DNA"/>
</dbReference>
<reference evidence="3" key="1">
    <citation type="submission" date="2016-10" db="EMBL/GenBank/DDBJ databases">
        <authorList>
            <person name="Varghese N."/>
            <person name="Submissions S."/>
        </authorList>
    </citation>
    <scope>NUCLEOTIDE SEQUENCE [LARGE SCALE GENOMIC DNA]</scope>
    <source>
        <strain evidence="3">DSM 46838</strain>
    </source>
</reference>
<dbReference type="OrthoDB" id="3695445at2"/>
<name>A0A1I2GVY2_9ACTN</name>
<gene>
    <name evidence="2" type="ORF">SAMN05216574_11016</name>
</gene>
<feature type="domain" description="Coenzyme Q-binding protein COQ10 START" evidence="1">
    <location>
        <begin position="10"/>
        <end position="129"/>
    </location>
</feature>
<evidence type="ECO:0000313" key="2">
    <source>
        <dbReference type="EMBL" id="SFF21388.1"/>
    </source>
</evidence>
<dbReference type="Proteomes" id="UP000198589">
    <property type="component" value="Unassembled WGS sequence"/>
</dbReference>
<evidence type="ECO:0000313" key="3">
    <source>
        <dbReference type="Proteomes" id="UP000198589"/>
    </source>
</evidence>
<proteinExistence type="predicted"/>
<dbReference type="Pfam" id="PF03364">
    <property type="entry name" value="Polyketide_cyc"/>
    <property type="match status" value="1"/>
</dbReference>
<protein>
    <submittedName>
        <fullName evidence="2">Polyketide cyclase / dehydrase and lipid transport</fullName>
    </submittedName>
</protein>
<dbReference type="PANTHER" id="PTHR33824:SF7">
    <property type="entry name" value="POLYKETIDE CYCLASE_DEHYDRASE AND LIPID TRANSPORT SUPERFAMILY PROTEIN"/>
    <property type="match status" value="1"/>
</dbReference>
<dbReference type="InterPro" id="IPR005031">
    <property type="entry name" value="COQ10_START"/>
</dbReference>
<dbReference type="AlphaFoldDB" id="A0A1I2GVY2"/>
<dbReference type="Gene3D" id="3.30.530.20">
    <property type="match status" value="1"/>
</dbReference>
<sequence>MASVQQSVDVDVPIRVAYDQWTQFESFPQFMGGVERITQLDDTHTHWVTKIGGVEREFDAEITEQHPEERVAWTSTTGEAKHAGVVTFHRLDDAKTRVMIQIDWEPEGLVEKAGAAVGIDDHQVKADAKRFKEFIESQGTETGAWRGDVQRPDES</sequence>
<dbReference type="STRING" id="1798228.SAMN05216574_11016"/>
<organism evidence="2 3">
    <name type="scientific">Blastococcus tunisiensis</name>
    <dbReference type="NCBI Taxonomy" id="1798228"/>
    <lineage>
        <taxon>Bacteria</taxon>
        <taxon>Bacillati</taxon>
        <taxon>Actinomycetota</taxon>
        <taxon>Actinomycetes</taxon>
        <taxon>Geodermatophilales</taxon>
        <taxon>Geodermatophilaceae</taxon>
        <taxon>Blastococcus</taxon>
    </lineage>
</organism>
<keyword evidence="3" id="KW-1185">Reference proteome</keyword>
<dbReference type="PANTHER" id="PTHR33824">
    <property type="entry name" value="POLYKETIDE CYCLASE/DEHYDRASE AND LIPID TRANSPORT SUPERFAMILY PROTEIN"/>
    <property type="match status" value="1"/>
</dbReference>
<dbReference type="SUPFAM" id="SSF55961">
    <property type="entry name" value="Bet v1-like"/>
    <property type="match status" value="1"/>
</dbReference>
<dbReference type="InterPro" id="IPR047137">
    <property type="entry name" value="ORF3"/>
</dbReference>
<dbReference type="InterPro" id="IPR023393">
    <property type="entry name" value="START-like_dom_sf"/>
</dbReference>
<dbReference type="RefSeq" id="WP_092199566.1">
    <property type="nucleotide sequence ID" value="NZ_FOND01000010.1"/>
</dbReference>